<dbReference type="Pfam" id="PF10825">
    <property type="entry name" value="DUF2752"/>
    <property type="match status" value="1"/>
</dbReference>
<name>A0A2N3I7B8_9BACT</name>
<keyword evidence="3" id="KW-1185">Reference proteome</keyword>
<gene>
    <name evidence="2" type="ORF">BZG01_11560</name>
</gene>
<dbReference type="RefSeq" id="WP_101310000.1">
    <property type="nucleotide sequence ID" value="NZ_MVDE01000016.1"/>
</dbReference>
<dbReference type="AlphaFoldDB" id="A0A2N3I7B8"/>
<comment type="caution">
    <text evidence="2">The sequence shown here is derived from an EMBL/GenBank/DDBJ whole genome shotgun (WGS) entry which is preliminary data.</text>
</comment>
<evidence type="ECO:0000313" key="2">
    <source>
        <dbReference type="EMBL" id="PKQ66224.1"/>
    </source>
</evidence>
<proteinExistence type="predicted"/>
<evidence type="ECO:0000256" key="1">
    <source>
        <dbReference type="SAM" id="Phobius"/>
    </source>
</evidence>
<feature type="transmembrane region" description="Helical" evidence="1">
    <location>
        <begin position="80"/>
        <end position="101"/>
    </location>
</feature>
<evidence type="ECO:0000313" key="3">
    <source>
        <dbReference type="Proteomes" id="UP000233618"/>
    </source>
</evidence>
<keyword evidence="1" id="KW-1133">Transmembrane helix</keyword>
<protein>
    <recommendedName>
        <fullName evidence="4">DUF2752 domain-containing protein</fullName>
    </recommendedName>
</protein>
<evidence type="ECO:0008006" key="4">
    <source>
        <dbReference type="Google" id="ProtNLM"/>
    </source>
</evidence>
<feature type="transmembrane region" description="Helical" evidence="1">
    <location>
        <begin position="113"/>
        <end position="132"/>
    </location>
</feature>
<reference evidence="2 3" key="1">
    <citation type="journal article" date="2017" name="Front. Microbiol.">
        <title>Labilibaculum manganireducens gen. nov., sp. nov. and Labilibaculum filiforme sp. nov., Novel Bacteroidetes Isolated from Subsurface Sediments of the Baltic Sea.</title>
        <authorList>
            <person name="Vandieken V."/>
            <person name="Marshall I.P."/>
            <person name="Niemann H."/>
            <person name="Engelen B."/>
            <person name="Cypionka H."/>
        </authorList>
    </citation>
    <scope>NUCLEOTIDE SEQUENCE [LARGE SCALE GENOMIC DNA]</scope>
    <source>
        <strain evidence="2 3">59.10-2M</strain>
    </source>
</reference>
<dbReference type="InterPro" id="IPR021215">
    <property type="entry name" value="DUF2752"/>
</dbReference>
<dbReference type="Proteomes" id="UP000233618">
    <property type="component" value="Unassembled WGS sequence"/>
</dbReference>
<accession>A0A2N3I7B8</accession>
<dbReference type="EMBL" id="MVDE01000016">
    <property type="protein sequence ID" value="PKQ66224.1"/>
    <property type="molecule type" value="Genomic_DNA"/>
</dbReference>
<feature type="transmembrane region" description="Helical" evidence="1">
    <location>
        <begin position="12"/>
        <end position="32"/>
    </location>
</feature>
<organism evidence="2 3">
    <name type="scientific">Labilibaculum manganireducens</name>
    <dbReference type="NCBI Taxonomy" id="1940525"/>
    <lineage>
        <taxon>Bacteria</taxon>
        <taxon>Pseudomonadati</taxon>
        <taxon>Bacteroidota</taxon>
        <taxon>Bacteroidia</taxon>
        <taxon>Marinilabiliales</taxon>
        <taxon>Marinifilaceae</taxon>
        <taxon>Labilibaculum</taxon>
    </lineage>
</organism>
<keyword evidence="1" id="KW-0472">Membrane</keyword>
<sequence>MSNSQYSAKQNYKIINLSLAGIILCIFIYSALFSPKECNHPIPSFYTQITNEISPSTGLSRSFSAIVRGNLQQALAFNPFGLQIFLFFAFQFIFRILSFSLINDKFQLIKPTILMDIILSLIGFYLAFRPLILFTLKLFQKSIVNYGS</sequence>
<keyword evidence="1" id="KW-0812">Transmembrane</keyword>